<protein>
    <submittedName>
        <fullName evidence="1">Uncharacterized protein</fullName>
    </submittedName>
</protein>
<evidence type="ECO:0000313" key="2">
    <source>
        <dbReference type="Proteomes" id="UP000521943"/>
    </source>
</evidence>
<dbReference type="EMBL" id="JACGCI010000214">
    <property type="protein sequence ID" value="KAF6741854.1"/>
    <property type="molecule type" value="Genomic_DNA"/>
</dbReference>
<dbReference type="AlphaFoldDB" id="A0A8H6H7H4"/>
<organism evidence="1 2">
    <name type="scientific">Ephemerocybe angulata</name>
    <dbReference type="NCBI Taxonomy" id="980116"/>
    <lineage>
        <taxon>Eukaryota</taxon>
        <taxon>Fungi</taxon>
        <taxon>Dikarya</taxon>
        <taxon>Basidiomycota</taxon>
        <taxon>Agaricomycotina</taxon>
        <taxon>Agaricomycetes</taxon>
        <taxon>Agaricomycetidae</taxon>
        <taxon>Agaricales</taxon>
        <taxon>Agaricineae</taxon>
        <taxon>Psathyrellaceae</taxon>
        <taxon>Ephemerocybe</taxon>
    </lineage>
</organism>
<accession>A0A8H6H7H4</accession>
<dbReference type="Proteomes" id="UP000521943">
    <property type="component" value="Unassembled WGS sequence"/>
</dbReference>
<reference evidence="1 2" key="1">
    <citation type="submission" date="2020-07" db="EMBL/GenBank/DDBJ databases">
        <title>Comparative genomics of pyrophilous fungi reveals a link between fire events and developmental genes.</title>
        <authorList>
            <consortium name="DOE Joint Genome Institute"/>
            <person name="Steindorff A.S."/>
            <person name="Carver A."/>
            <person name="Calhoun S."/>
            <person name="Stillman K."/>
            <person name="Liu H."/>
            <person name="Lipzen A."/>
            <person name="Pangilinan J."/>
            <person name="Labutti K."/>
            <person name="Bruns T.D."/>
            <person name="Grigoriev I.V."/>
        </authorList>
    </citation>
    <scope>NUCLEOTIDE SEQUENCE [LARGE SCALE GENOMIC DNA]</scope>
    <source>
        <strain evidence="1 2">CBS 144469</strain>
    </source>
</reference>
<name>A0A8H6H7H4_9AGAR</name>
<dbReference type="OrthoDB" id="3128263at2759"/>
<gene>
    <name evidence="1" type="ORF">DFP72DRAFT_861396</name>
</gene>
<proteinExistence type="predicted"/>
<comment type="caution">
    <text evidence="1">The sequence shown here is derived from an EMBL/GenBank/DDBJ whole genome shotgun (WGS) entry which is preliminary data.</text>
</comment>
<keyword evidence="2" id="KW-1185">Reference proteome</keyword>
<sequence>MADDSTLLHFPTCSDQIAALEFFSSTRAWGRHTTTSCSCAKPRSRIMICTRVSILLPFGPANSGTSDPTKAHMMQLLTDQVLCVVPPYAEQQELGPLIEIQNTISSNPNEIPSTPMDQDSYTAHPPAQLDSIAVSSLIHLIFSAHYVFLWMKADVSTCPLGARYAIQFTVECARNLQPLALATAIVRMREKYWAVNGVILPELVDFCYFYGDDRVSRTLFYNQSFRRAFKEISAQREAANNPFVSTYSRRWGVRIPLVTWNIHISDAIWTLWHPTDLWKELGIPSTVICKDILVPNKSQTRTIVDPVEGSDLVRTNGDSSEDDH</sequence>
<evidence type="ECO:0000313" key="1">
    <source>
        <dbReference type="EMBL" id="KAF6741854.1"/>
    </source>
</evidence>